<keyword evidence="1" id="KW-0677">Repeat</keyword>
<feature type="domain" description="Disease resistance N-terminal" evidence="6">
    <location>
        <begin position="9"/>
        <end position="96"/>
    </location>
</feature>
<dbReference type="OrthoDB" id="851618at2759"/>
<evidence type="ECO:0000256" key="1">
    <source>
        <dbReference type="ARBA" id="ARBA00022737"/>
    </source>
</evidence>
<evidence type="ECO:0008006" key="9">
    <source>
        <dbReference type="Google" id="ProtNLM"/>
    </source>
</evidence>
<dbReference type="InterPro" id="IPR041118">
    <property type="entry name" value="Rx_N"/>
</dbReference>
<dbReference type="EMBL" id="KK914240">
    <property type="protein sequence ID" value="KDP44704.1"/>
    <property type="molecule type" value="Genomic_DNA"/>
</dbReference>
<dbReference type="InterPro" id="IPR038005">
    <property type="entry name" value="RX-like_CC"/>
</dbReference>
<keyword evidence="2" id="KW-0547">Nucleotide-binding</keyword>
<name>A0A067LK89_JATCU</name>
<keyword evidence="4" id="KW-0067">ATP-binding</keyword>
<evidence type="ECO:0000256" key="3">
    <source>
        <dbReference type="ARBA" id="ARBA00022821"/>
    </source>
</evidence>
<keyword evidence="3" id="KW-0611">Plant defense</keyword>
<evidence type="ECO:0000313" key="8">
    <source>
        <dbReference type="Proteomes" id="UP000027138"/>
    </source>
</evidence>
<dbReference type="InterPro" id="IPR002182">
    <property type="entry name" value="NB-ARC"/>
</dbReference>
<dbReference type="CDD" id="cd14798">
    <property type="entry name" value="RX-CC_like"/>
    <property type="match status" value="1"/>
</dbReference>
<dbReference type="Pfam" id="PF00931">
    <property type="entry name" value="NB-ARC"/>
    <property type="match status" value="1"/>
</dbReference>
<dbReference type="Gene3D" id="3.40.50.300">
    <property type="entry name" value="P-loop containing nucleotide triphosphate hydrolases"/>
    <property type="match status" value="1"/>
</dbReference>
<dbReference type="Gene3D" id="1.20.5.4130">
    <property type="match status" value="1"/>
</dbReference>
<evidence type="ECO:0000256" key="2">
    <source>
        <dbReference type="ARBA" id="ARBA00022741"/>
    </source>
</evidence>
<dbReference type="InterPro" id="IPR027417">
    <property type="entry name" value="P-loop_NTPase"/>
</dbReference>
<dbReference type="PANTHER" id="PTHR36766">
    <property type="entry name" value="PLANT BROAD-SPECTRUM MILDEW RESISTANCE PROTEIN RPW8"/>
    <property type="match status" value="1"/>
</dbReference>
<proteinExistence type="predicted"/>
<protein>
    <recommendedName>
        <fullName evidence="9">Rx N-terminal domain-containing protein</fullName>
    </recommendedName>
</protein>
<keyword evidence="8" id="KW-1185">Reference proteome</keyword>
<dbReference type="AlphaFoldDB" id="A0A067LK89"/>
<feature type="domain" description="NB-ARC" evidence="5">
    <location>
        <begin position="177"/>
        <end position="229"/>
    </location>
</feature>
<accession>A0A067LK89</accession>
<sequence>MADIFLRFVVEGILTRLFSLITEKIILTWGLSDELKCLQQSLSMMRDVLQDAEEQQVTQKSVRRWLKKLEDVAYDAEDVLGEFAYEILRQTVEIQNQLEAKVSEFFPFSKSTRYLKKAVFHVKMAHKVRDINESLDKIKREVADFGLRVTCADRALEGGLDRVTESVLDNSKVVGRKDDVSKIVNLLTCFSNQQVLIVVSIVGMGGLGKSTLAKLVCKEGKEKKLFDVTI</sequence>
<evidence type="ECO:0000259" key="5">
    <source>
        <dbReference type="Pfam" id="PF00931"/>
    </source>
</evidence>
<dbReference type="SUPFAM" id="SSF52540">
    <property type="entry name" value="P-loop containing nucleoside triphosphate hydrolases"/>
    <property type="match status" value="1"/>
</dbReference>
<evidence type="ECO:0000313" key="7">
    <source>
        <dbReference type="EMBL" id="KDP44704.1"/>
    </source>
</evidence>
<dbReference type="GO" id="GO:0005524">
    <property type="term" value="F:ATP binding"/>
    <property type="evidence" value="ECO:0007669"/>
    <property type="project" value="UniProtKB-KW"/>
</dbReference>
<evidence type="ECO:0000256" key="4">
    <source>
        <dbReference type="ARBA" id="ARBA00022840"/>
    </source>
</evidence>
<dbReference type="STRING" id="180498.A0A067LK89"/>
<gene>
    <name evidence="7" type="ORF">JCGZ_01204</name>
</gene>
<dbReference type="Pfam" id="PF18052">
    <property type="entry name" value="Rx_N"/>
    <property type="match status" value="1"/>
</dbReference>
<evidence type="ECO:0000259" key="6">
    <source>
        <dbReference type="Pfam" id="PF18052"/>
    </source>
</evidence>
<dbReference type="PANTHER" id="PTHR36766:SF70">
    <property type="entry name" value="DISEASE RESISTANCE PROTEIN RGA4"/>
    <property type="match status" value="1"/>
</dbReference>
<dbReference type="GO" id="GO:0006952">
    <property type="term" value="P:defense response"/>
    <property type="evidence" value="ECO:0007669"/>
    <property type="project" value="UniProtKB-KW"/>
</dbReference>
<organism evidence="7 8">
    <name type="scientific">Jatropha curcas</name>
    <name type="common">Barbados nut</name>
    <dbReference type="NCBI Taxonomy" id="180498"/>
    <lineage>
        <taxon>Eukaryota</taxon>
        <taxon>Viridiplantae</taxon>
        <taxon>Streptophyta</taxon>
        <taxon>Embryophyta</taxon>
        <taxon>Tracheophyta</taxon>
        <taxon>Spermatophyta</taxon>
        <taxon>Magnoliopsida</taxon>
        <taxon>eudicotyledons</taxon>
        <taxon>Gunneridae</taxon>
        <taxon>Pentapetalae</taxon>
        <taxon>rosids</taxon>
        <taxon>fabids</taxon>
        <taxon>Malpighiales</taxon>
        <taxon>Euphorbiaceae</taxon>
        <taxon>Crotonoideae</taxon>
        <taxon>Jatropheae</taxon>
        <taxon>Jatropha</taxon>
    </lineage>
</organism>
<dbReference type="Proteomes" id="UP000027138">
    <property type="component" value="Unassembled WGS sequence"/>
</dbReference>
<dbReference type="GO" id="GO:0043531">
    <property type="term" value="F:ADP binding"/>
    <property type="evidence" value="ECO:0007669"/>
    <property type="project" value="InterPro"/>
</dbReference>
<reference evidence="7 8" key="1">
    <citation type="journal article" date="2014" name="PLoS ONE">
        <title>Global Analysis of Gene Expression Profiles in Physic Nut (Jatropha curcas L.) Seedlings Exposed to Salt Stress.</title>
        <authorList>
            <person name="Zhang L."/>
            <person name="Zhang C."/>
            <person name="Wu P."/>
            <person name="Chen Y."/>
            <person name="Li M."/>
            <person name="Jiang H."/>
            <person name="Wu G."/>
        </authorList>
    </citation>
    <scope>NUCLEOTIDE SEQUENCE [LARGE SCALE GENOMIC DNA]</scope>
    <source>
        <strain evidence="8">cv. GZQX0401</strain>
        <tissue evidence="7">Young leaves</tissue>
    </source>
</reference>